<feature type="region of interest" description="Disordered" evidence="1">
    <location>
        <begin position="51"/>
        <end position="73"/>
    </location>
</feature>
<evidence type="ECO:0000313" key="3">
    <source>
        <dbReference type="Proteomes" id="UP000005239"/>
    </source>
</evidence>
<organism evidence="2 3">
    <name type="scientific">Pristionchus pacificus</name>
    <name type="common">Parasitic nematode worm</name>
    <dbReference type="NCBI Taxonomy" id="54126"/>
    <lineage>
        <taxon>Eukaryota</taxon>
        <taxon>Metazoa</taxon>
        <taxon>Ecdysozoa</taxon>
        <taxon>Nematoda</taxon>
        <taxon>Chromadorea</taxon>
        <taxon>Rhabditida</taxon>
        <taxon>Rhabditina</taxon>
        <taxon>Diplogasteromorpha</taxon>
        <taxon>Diplogasteroidea</taxon>
        <taxon>Neodiplogasteridae</taxon>
        <taxon>Pristionchus</taxon>
    </lineage>
</organism>
<feature type="compositionally biased region" description="Polar residues" evidence="1">
    <location>
        <begin position="64"/>
        <end position="73"/>
    </location>
</feature>
<protein>
    <submittedName>
        <fullName evidence="2">Uncharacterized protein</fullName>
    </submittedName>
</protein>
<evidence type="ECO:0000256" key="1">
    <source>
        <dbReference type="SAM" id="MobiDB-lite"/>
    </source>
</evidence>
<accession>A0A2A6BLD2</accession>
<sequence>MHQHDKQTSPVLASIFIASPVKKIRGGAMIDIEMRNGGEIARRSIMIPSKDSEANHIADHESGVNYSEQQLCS</sequence>
<reference evidence="3" key="1">
    <citation type="journal article" date="2008" name="Nat. Genet.">
        <title>The Pristionchus pacificus genome provides a unique perspective on nematode lifestyle and parasitism.</title>
        <authorList>
            <person name="Dieterich C."/>
            <person name="Clifton S.W."/>
            <person name="Schuster L.N."/>
            <person name="Chinwalla A."/>
            <person name="Delehaunty K."/>
            <person name="Dinkelacker I."/>
            <person name="Fulton L."/>
            <person name="Fulton R."/>
            <person name="Godfrey J."/>
            <person name="Minx P."/>
            <person name="Mitreva M."/>
            <person name="Roeseler W."/>
            <person name="Tian H."/>
            <person name="Witte H."/>
            <person name="Yang S.P."/>
            <person name="Wilson R.K."/>
            <person name="Sommer R.J."/>
        </authorList>
    </citation>
    <scope>NUCLEOTIDE SEQUENCE [LARGE SCALE GENOMIC DNA]</scope>
    <source>
        <strain evidence="3">PS312</strain>
    </source>
</reference>
<evidence type="ECO:0000313" key="2">
    <source>
        <dbReference type="EnsemblMetazoa" id="PPA33668.1"/>
    </source>
</evidence>
<gene>
    <name evidence="2" type="primary">WBGene00272037</name>
</gene>
<keyword evidence="3" id="KW-1185">Reference proteome</keyword>
<reference evidence="2" key="2">
    <citation type="submission" date="2022-06" db="UniProtKB">
        <authorList>
            <consortium name="EnsemblMetazoa"/>
        </authorList>
    </citation>
    <scope>IDENTIFICATION</scope>
    <source>
        <strain evidence="2">PS312</strain>
    </source>
</reference>
<dbReference type="Proteomes" id="UP000005239">
    <property type="component" value="Unassembled WGS sequence"/>
</dbReference>
<dbReference type="EnsemblMetazoa" id="PPA33668.1">
    <property type="protein sequence ID" value="PPA33668.1"/>
    <property type="gene ID" value="WBGene00272037"/>
</dbReference>
<name>A0A2A6BLD2_PRIPA</name>
<proteinExistence type="predicted"/>
<feature type="compositionally biased region" description="Basic and acidic residues" evidence="1">
    <location>
        <begin position="51"/>
        <end position="62"/>
    </location>
</feature>
<accession>A0A8R1ULS3</accession>
<dbReference type="AlphaFoldDB" id="A0A2A6BLD2"/>